<name>A0A9J6G4W2_HAELO</name>
<accession>A0A9J6G4W2</accession>
<keyword evidence="3" id="KW-1185">Reference proteome</keyword>
<comment type="caution">
    <text evidence="2">The sequence shown here is derived from an EMBL/GenBank/DDBJ whole genome shotgun (WGS) entry which is preliminary data.</text>
</comment>
<evidence type="ECO:0000256" key="1">
    <source>
        <dbReference type="SAM" id="MobiDB-lite"/>
    </source>
</evidence>
<feature type="compositionally biased region" description="Polar residues" evidence="1">
    <location>
        <begin position="93"/>
        <end position="107"/>
    </location>
</feature>
<proteinExistence type="predicted"/>
<dbReference type="AlphaFoldDB" id="A0A9J6G4W2"/>
<feature type="compositionally biased region" description="Basic residues" evidence="1">
    <location>
        <begin position="79"/>
        <end position="92"/>
    </location>
</feature>
<feature type="compositionally biased region" description="Low complexity" evidence="1">
    <location>
        <begin position="184"/>
        <end position="196"/>
    </location>
</feature>
<evidence type="ECO:0000313" key="2">
    <source>
        <dbReference type="EMBL" id="KAH9369967.1"/>
    </source>
</evidence>
<feature type="compositionally biased region" description="Polar residues" evidence="1">
    <location>
        <begin position="127"/>
        <end position="137"/>
    </location>
</feature>
<dbReference type="Proteomes" id="UP000821853">
    <property type="component" value="Chromosome 3"/>
</dbReference>
<feature type="region of interest" description="Disordered" evidence="1">
    <location>
        <begin position="74"/>
        <end position="248"/>
    </location>
</feature>
<dbReference type="EMBL" id="JABSTR010000005">
    <property type="protein sequence ID" value="KAH9369967.1"/>
    <property type="molecule type" value="Genomic_DNA"/>
</dbReference>
<evidence type="ECO:0000313" key="3">
    <source>
        <dbReference type="Proteomes" id="UP000821853"/>
    </source>
</evidence>
<feature type="compositionally biased region" description="Low complexity" evidence="1">
    <location>
        <begin position="155"/>
        <end position="165"/>
    </location>
</feature>
<dbReference type="VEuPathDB" id="VectorBase:HLOH_041788"/>
<sequence length="248" mass="27317">MPRFRVFFFFFERCGRLGHRVDVCPVTMATMSAKKVCGTCGATEPQDHHLCEPKCALCGKGHKTADKKCPQRYQVPYLLKKRRQERQQKKRSGGNTSNNNQGRPSTQGLGGILKNCRDRSESFPRLPSQNDVENQRQGGHEPQSASRSSHRRSESSTSSRTGNSSRKSESRSANRRRGGRRASRSPSRPGRQQSASTSRGGLGTKGNNEGKPALQDKGQNSNKTREVLTVAASSVETRVSWASSGLPT</sequence>
<organism evidence="2 3">
    <name type="scientific">Haemaphysalis longicornis</name>
    <name type="common">Bush tick</name>
    <dbReference type="NCBI Taxonomy" id="44386"/>
    <lineage>
        <taxon>Eukaryota</taxon>
        <taxon>Metazoa</taxon>
        <taxon>Ecdysozoa</taxon>
        <taxon>Arthropoda</taxon>
        <taxon>Chelicerata</taxon>
        <taxon>Arachnida</taxon>
        <taxon>Acari</taxon>
        <taxon>Parasitiformes</taxon>
        <taxon>Ixodida</taxon>
        <taxon>Ixodoidea</taxon>
        <taxon>Ixodidae</taxon>
        <taxon>Haemaphysalinae</taxon>
        <taxon>Haemaphysalis</taxon>
    </lineage>
</organism>
<feature type="compositionally biased region" description="Basic residues" evidence="1">
    <location>
        <begin position="173"/>
        <end position="183"/>
    </location>
</feature>
<reference evidence="2 3" key="1">
    <citation type="journal article" date="2020" name="Cell">
        <title>Large-Scale Comparative Analyses of Tick Genomes Elucidate Their Genetic Diversity and Vector Capacities.</title>
        <authorList>
            <consortium name="Tick Genome and Microbiome Consortium (TIGMIC)"/>
            <person name="Jia N."/>
            <person name="Wang J."/>
            <person name="Shi W."/>
            <person name="Du L."/>
            <person name="Sun Y."/>
            <person name="Zhan W."/>
            <person name="Jiang J.F."/>
            <person name="Wang Q."/>
            <person name="Zhang B."/>
            <person name="Ji P."/>
            <person name="Bell-Sakyi L."/>
            <person name="Cui X.M."/>
            <person name="Yuan T.T."/>
            <person name="Jiang B.G."/>
            <person name="Yang W.F."/>
            <person name="Lam T.T."/>
            <person name="Chang Q.C."/>
            <person name="Ding S.J."/>
            <person name="Wang X.J."/>
            <person name="Zhu J.G."/>
            <person name="Ruan X.D."/>
            <person name="Zhao L."/>
            <person name="Wei J.T."/>
            <person name="Ye R.Z."/>
            <person name="Que T.C."/>
            <person name="Du C.H."/>
            <person name="Zhou Y.H."/>
            <person name="Cheng J.X."/>
            <person name="Dai P.F."/>
            <person name="Guo W.B."/>
            <person name="Han X.H."/>
            <person name="Huang E.J."/>
            <person name="Li L.F."/>
            <person name="Wei W."/>
            <person name="Gao Y.C."/>
            <person name="Liu J.Z."/>
            <person name="Shao H.Z."/>
            <person name="Wang X."/>
            <person name="Wang C.C."/>
            <person name="Yang T.C."/>
            <person name="Huo Q.B."/>
            <person name="Li W."/>
            <person name="Chen H.Y."/>
            <person name="Chen S.E."/>
            <person name="Zhou L.G."/>
            <person name="Ni X.B."/>
            <person name="Tian J.H."/>
            <person name="Sheng Y."/>
            <person name="Liu T."/>
            <person name="Pan Y.S."/>
            <person name="Xia L.Y."/>
            <person name="Li J."/>
            <person name="Zhao F."/>
            <person name="Cao W.C."/>
        </authorList>
    </citation>
    <scope>NUCLEOTIDE SEQUENCE [LARGE SCALE GENOMIC DNA]</scope>
    <source>
        <strain evidence="2">HaeL-2018</strain>
    </source>
</reference>
<gene>
    <name evidence="2" type="ORF">HPB48_001844</name>
</gene>
<protein>
    <submittedName>
        <fullName evidence="2">Uncharacterized protein</fullName>
    </submittedName>
</protein>
<feature type="compositionally biased region" description="Polar residues" evidence="1">
    <location>
        <begin position="231"/>
        <end position="248"/>
    </location>
</feature>